<gene>
    <name evidence="1" type="ORF">GSI_07859</name>
</gene>
<name>A0A2G8S8U0_9APHY</name>
<organism evidence="1 2">
    <name type="scientific">Ganoderma sinense ZZ0214-1</name>
    <dbReference type="NCBI Taxonomy" id="1077348"/>
    <lineage>
        <taxon>Eukaryota</taxon>
        <taxon>Fungi</taxon>
        <taxon>Dikarya</taxon>
        <taxon>Basidiomycota</taxon>
        <taxon>Agaricomycotina</taxon>
        <taxon>Agaricomycetes</taxon>
        <taxon>Polyporales</taxon>
        <taxon>Polyporaceae</taxon>
        <taxon>Ganoderma</taxon>
    </lineage>
</organism>
<evidence type="ECO:0000313" key="2">
    <source>
        <dbReference type="Proteomes" id="UP000230002"/>
    </source>
</evidence>
<accession>A0A2G8S8U0</accession>
<dbReference type="STRING" id="1077348.A0A2G8S8U0"/>
<sequence>MRARVAFSPLWLAESTDPEFDDCARWFEKLVEDINAYTDAVTSLFTIAVRLGKHSATVFPPFGSEYELESKRLDAEHTKDHQASQGAPGYSEGELEEHHEAASLACRSIQQLVDEATAQGEDAELGGEPNEHYFIKTVMKEDLPRFLLQATTFIDPLFRSFCYMQLNSFCFLLEKLHGIAGNWLRITSDYKTRQSAALERLEALTISRRMLGDALRPYSLSHLRLLLFRC</sequence>
<evidence type="ECO:0000313" key="1">
    <source>
        <dbReference type="EMBL" id="PIL29948.1"/>
    </source>
</evidence>
<dbReference type="SUPFAM" id="SSF103657">
    <property type="entry name" value="BAR/IMD domain-like"/>
    <property type="match status" value="1"/>
</dbReference>
<dbReference type="InterPro" id="IPR027267">
    <property type="entry name" value="AH/BAR_dom_sf"/>
</dbReference>
<dbReference type="EMBL" id="AYKW01000017">
    <property type="protein sequence ID" value="PIL29948.1"/>
    <property type="molecule type" value="Genomic_DNA"/>
</dbReference>
<proteinExistence type="predicted"/>
<dbReference type="AlphaFoldDB" id="A0A2G8S8U0"/>
<comment type="caution">
    <text evidence="1">The sequence shown here is derived from an EMBL/GenBank/DDBJ whole genome shotgun (WGS) entry which is preliminary data.</text>
</comment>
<reference evidence="1 2" key="1">
    <citation type="journal article" date="2015" name="Sci. Rep.">
        <title>Chromosome-level genome map provides insights into diverse defense mechanisms in the medicinal fungus Ganoderma sinense.</title>
        <authorList>
            <person name="Zhu Y."/>
            <person name="Xu J."/>
            <person name="Sun C."/>
            <person name="Zhou S."/>
            <person name="Xu H."/>
            <person name="Nelson D.R."/>
            <person name="Qian J."/>
            <person name="Song J."/>
            <person name="Luo H."/>
            <person name="Xiang L."/>
            <person name="Li Y."/>
            <person name="Xu Z."/>
            <person name="Ji A."/>
            <person name="Wang L."/>
            <person name="Lu S."/>
            <person name="Hayward A."/>
            <person name="Sun W."/>
            <person name="Li X."/>
            <person name="Schwartz D.C."/>
            <person name="Wang Y."/>
            <person name="Chen S."/>
        </authorList>
    </citation>
    <scope>NUCLEOTIDE SEQUENCE [LARGE SCALE GENOMIC DNA]</scope>
    <source>
        <strain evidence="1 2">ZZ0214-1</strain>
    </source>
</reference>
<protein>
    <submittedName>
        <fullName evidence="1">Uncharacterized protein</fullName>
    </submittedName>
</protein>
<dbReference type="OrthoDB" id="2159336at2759"/>
<keyword evidence="2" id="KW-1185">Reference proteome</keyword>
<dbReference type="Proteomes" id="UP000230002">
    <property type="component" value="Unassembled WGS sequence"/>
</dbReference>